<sequence length="48" mass="4977">MVEYGIAAGAHAGSDGMSFAWTVPAVDNPALLLIAGIVAVGFVWKFVR</sequence>
<evidence type="ECO:0000313" key="2">
    <source>
        <dbReference type="EMBL" id="MCV2871663.1"/>
    </source>
</evidence>
<comment type="caution">
    <text evidence="2">The sequence shown here is derived from an EMBL/GenBank/DDBJ whole genome shotgun (WGS) entry which is preliminary data.</text>
</comment>
<reference evidence="2 3" key="1">
    <citation type="submission" date="2022-10" db="EMBL/GenBank/DDBJ databases">
        <title>Defluviimonas sp. nov., isolated from ocean surface sediments.</title>
        <authorList>
            <person name="He W."/>
            <person name="Wang L."/>
            <person name="Zhang D.-F."/>
        </authorList>
    </citation>
    <scope>NUCLEOTIDE SEQUENCE [LARGE SCALE GENOMIC DNA]</scope>
    <source>
        <strain evidence="2 3">WL0050</strain>
    </source>
</reference>
<dbReference type="EMBL" id="JAOWKZ010000001">
    <property type="protein sequence ID" value="MCV2871663.1"/>
    <property type="molecule type" value="Genomic_DNA"/>
</dbReference>
<evidence type="ECO:0000313" key="3">
    <source>
        <dbReference type="Proteomes" id="UP001652564"/>
    </source>
</evidence>
<evidence type="ECO:0000256" key="1">
    <source>
        <dbReference type="SAM" id="Phobius"/>
    </source>
</evidence>
<gene>
    <name evidence="2" type="ORF">OEZ71_05085</name>
</gene>
<feature type="transmembrane region" description="Helical" evidence="1">
    <location>
        <begin position="30"/>
        <end position="47"/>
    </location>
</feature>
<keyword evidence="1" id="KW-0812">Transmembrane</keyword>
<keyword evidence="1" id="KW-1133">Transmembrane helix</keyword>
<proteinExistence type="predicted"/>
<organism evidence="2 3">
    <name type="scientific">Albidovulum litorale</name>
    <dbReference type="NCBI Taxonomy" id="2984134"/>
    <lineage>
        <taxon>Bacteria</taxon>
        <taxon>Pseudomonadati</taxon>
        <taxon>Pseudomonadota</taxon>
        <taxon>Alphaproteobacteria</taxon>
        <taxon>Rhodobacterales</taxon>
        <taxon>Paracoccaceae</taxon>
        <taxon>Albidovulum</taxon>
    </lineage>
</organism>
<evidence type="ECO:0008006" key="4">
    <source>
        <dbReference type="Google" id="ProtNLM"/>
    </source>
</evidence>
<keyword evidence="3" id="KW-1185">Reference proteome</keyword>
<accession>A0ABT2ZKL1</accession>
<protein>
    <recommendedName>
        <fullName evidence="4">MYXO-CTERM domain-containing protein</fullName>
    </recommendedName>
</protein>
<dbReference type="Proteomes" id="UP001652564">
    <property type="component" value="Unassembled WGS sequence"/>
</dbReference>
<keyword evidence="1" id="KW-0472">Membrane</keyword>
<name>A0ABT2ZKL1_9RHOB</name>